<protein>
    <recommendedName>
        <fullName evidence="2">Ubiquitin carboxyl-terminal hydrolase</fullName>
        <ecNumber evidence="2">3.4.19.12</ecNumber>
    </recommendedName>
</protein>
<gene>
    <name evidence="5" type="primary">RvY_12431-1</name>
    <name evidence="5" type="synonym">RvY_12431.1</name>
    <name evidence="5" type="ORF">RvY_12431</name>
</gene>
<feature type="compositionally biased region" description="Low complexity" evidence="3">
    <location>
        <begin position="312"/>
        <end position="325"/>
    </location>
</feature>
<evidence type="ECO:0000256" key="3">
    <source>
        <dbReference type="SAM" id="MobiDB-lite"/>
    </source>
</evidence>
<name>A0A1D1VS42_RAMVA</name>
<dbReference type="PROSITE" id="PS00973">
    <property type="entry name" value="USP_2"/>
    <property type="match status" value="1"/>
</dbReference>
<dbReference type="PROSITE" id="PS50235">
    <property type="entry name" value="USP_3"/>
    <property type="match status" value="1"/>
</dbReference>
<feature type="compositionally biased region" description="Polar residues" evidence="3">
    <location>
        <begin position="410"/>
        <end position="421"/>
    </location>
</feature>
<dbReference type="PROSITE" id="PS00972">
    <property type="entry name" value="USP_1"/>
    <property type="match status" value="1"/>
</dbReference>
<dbReference type="InterPro" id="IPR018200">
    <property type="entry name" value="USP_CS"/>
</dbReference>
<dbReference type="InterPro" id="IPR038765">
    <property type="entry name" value="Papain-like_cys_pep_sf"/>
</dbReference>
<dbReference type="FunFam" id="3.90.70.10:FF:000083">
    <property type="entry name" value="Uncharacterized protein, isoform B"/>
    <property type="match status" value="1"/>
</dbReference>
<dbReference type="EC" id="3.4.19.12" evidence="2"/>
<dbReference type="EMBL" id="BDGG01000007">
    <property type="protein sequence ID" value="GAV01774.1"/>
    <property type="molecule type" value="Genomic_DNA"/>
</dbReference>
<keyword evidence="2" id="KW-0378">Hydrolase</keyword>
<feature type="compositionally biased region" description="Basic and acidic residues" evidence="3">
    <location>
        <begin position="378"/>
        <end position="389"/>
    </location>
</feature>
<keyword evidence="2" id="KW-0833">Ubl conjugation pathway</keyword>
<comment type="similarity">
    <text evidence="2">Belongs to the peptidase C19 family.</text>
</comment>
<dbReference type="InterPro" id="IPR001394">
    <property type="entry name" value="Peptidase_C19_UCH"/>
</dbReference>
<evidence type="ECO:0000259" key="4">
    <source>
        <dbReference type="PROSITE" id="PS50235"/>
    </source>
</evidence>
<comment type="caution">
    <text evidence="5">The sequence shown here is derived from an EMBL/GenBank/DDBJ whole genome shotgun (WGS) entry which is preliminary data.</text>
</comment>
<dbReference type="GO" id="GO:0016579">
    <property type="term" value="P:protein deubiquitination"/>
    <property type="evidence" value="ECO:0007669"/>
    <property type="project" value="InterPro"/>
</dbReference>
<feature type="compositionally biased region" description="Low complexity" evidence="3">
    <location>
        <begin position="500"/>
        <end position="513"/>
    </location>
</feature>
<feature type="compositionally biased region" description="Low complexity" evidence="3">
    <location>
        <begin position="48"/>
        <end position="59"/>
    </location>
</feature>
<dbReference type="GO" id="GO:0006508">
    <property type="term" value="P:proteolysis"/>
    <property type="evidence" value="ECO:0007669"/>
    <property type="project" value="UniProtKB-KW"/>
</dbReference>
<keyword evidence="6" id="KW-1185">Reference proteome</keyword>
<feature type="region of interest" description="Disordered" evidence="3">
    <location>
        <begin position="126"/>
        <end position="183"/>
    </location>
</feature>
<feature type="compositionally biased region" description="Polar residues" evidence="3">
    <location>
        <begin position="61"/>
        <end position="73"/>
    </location>
</feature>
<organism evidence="5 6">
    <name type="scientific">Ramazzottius varieornatus</name>
    <name type="common">Water bear</name>
    <name type="synonym">Tardigrade</name>
    <dbReference type="NCBI Taxonomy" id="947166"/>
    <lineage>
        <taxon>Eukaryota</taxon>
        <taxon>Metazoa</taxon>
        <taxon>Ecdysozoa</taxon>
        <taxon>Tardigrada</taxon>
        <taxon>Eutardigrada</taxon>
        <taxon>Parachela</taxon>
        <taxon>Hypsibioidea</taxon>
        <taxon>Ramazzottiidae</taxon>
        <taxon>Ramazzottius</taxon>
    </lineage>
</organism>
<keyword evidence="2" id="KW-0645">Protease</keyword>
<dbReference type="Proteomes" id="UP000186922">
    <property type="component" value="Unassembled WGS sequence"/>
</dbReference>
<feature type="compositionally biased region" description="Low complexity" evidence="3">
    <location>
        <begin position="136"/>
        <end position="183"/>
    </location>
</feature>
<evidence type="ECO:0000313" key="5">
    <source>
        <dbReference type="EMBL" id="GAV01774.1"/>
    </source>
</evidence>
<sequence length="876" mass="95425">MTAAEAEESCQQAGATSEASVPVDLPACRTIYRSTSAYGSGRLDRDSAYSSPSPSYRPALPTSSPTTYGNNAGSYRTYKNAIAEYTATLERVRAASARRTSVQDLTEIGRDRAQRAALKSTSSLALDRIGLPPPSTRSSSVTTSGYSSSLSSAIASPISARSRASISESPPARTSSPSSSRYSSNYGSAILGSSTPTPSWRSTVYSSPSLLRKTASDSYTSSYQPSNRSRSSISTSRARDDDEAEIKAEVPRKSAYSRAAASLDALSSLELTSKYANSSTPTKARPSYSRQESLEKAREILAKNNSTKEEGSSSSYGSLKSSSSSRYACQPGRASSPYDSGIDSSLAEGVSSRERRTSGQDGGVQVVTTETCGGSNGDWRRRPSDRDSHATSLSSPNDNGCKGDDDDETATVSARSLQEMNSIRGPLSRYQPSGSHRSKVQAESADAEAGPSVYRRQGSISTYPSRLRDLSALRCNSGSGENDKENLADLYVRGVAGGRASLSADSSTSTLTSMQPGSSRLSKATVSLDETDKAGLIGLKNIGNTCFMNSILQCLSNTKPLRDYTIGGQYLSELNPSKDSPLMAAFAAVMEALWKKHSSYCSSNAYDPDRFHRKIQQYAPRFSGYLQQDAQEFLRYVLEGLHEDVNRVTTKYKGLDPDIADHLDDQQKAAEAWKRYLKRDNSKIVDLYVGQLKSSLICDKCGHCSVTFDPFWDLALPIPTNRGASSDIDIYDCFKHFTKKEVMDGDERPMCAKCKSRQRCTKFFSIQRFPKCLVIHLKRFSQERYRAKISSMVDYPIEGLDLAPFAADSYKGPRPRYNLFAVSCHAGSTHSGHYTAFCKNPSTGKWNEYNDSRVSPADVRDVLTSDAYLLFYELAL</sequence>
<dbReference type="InterPro" id="IPR050185">
    <property type="entry name" value="Ub_carboxyl-term_hydrolase"/>
</dbReference>
<dbReference type="PANTHER" id="PTHR21646">
    <property type="entry name" value="UBIQUITIN CARBOXYL-TERMINAL HYDROLASE"/>
    <property type="match status" value="1"/>
</dbReference>
<dbReference type="AlphaFoldDB" id="A0A1D1VS42"/>
<keyword evidence="2" id="KW-0788">Thiol protease</keyword>
<dbReference type="InterPro" id="IPR028889">
    <property type="entry name" value="USP"/>
</dbReference>
<feature type="region of interest" description="Disordered" evidence="3">
    <location>
        <begin position="1"/>
        <end position="20"/>
    </location>
</feature>
<evidence type="ECO:0000256" key="2">
    <source>
        <dbReference type="RuleBase" id="RU366025"/>
    </source>
</evidence>
<dbReference type="SUPFAM" id="SSF54001">
    <property type="entry name" value="Cysteine proteinases"/>
    <property type="match status" value="1"/>
</dbReference>
<accession>A0A1D1VS42</accession>
<dbReference type="STRING" id="947166.A0A1D1VS42"/>
<feature type="region of interest" description="Disordered" evidence="3">
    <location>
        <begin position="500"/>
        <end position="525"/>
    </location>
</feature>
<feature type="region of interest" description="Disordered" evidence="3">
    <location>
        <begin position="38"/>
        <end position="73"/>
    </location>
</feature>
<evidence type="ECO:0000256" key="1">
    <source>
        <dbReference type="ARBA" id="ARBA00000707"/>
    </source>
</evidence>
<dbReference type="Pfam" id="PF00443">
    <property type="entry name" value="UCH"/>
    <property type="match status" value="1"/>
</dbReference>
<dbReference type="OrthoDB" id="265306at2759"/>
<evidence type="ECO:0000313" key="6">
    <source>
        <dbReference type="Proteomes" id="UP000186922"/>
    </source>
</evidence>
<dbReference type="CDD" id="cd02674">
    <property type="entry name" value="Peptidase_C19R"/>
    <property type="match status" value="1"/>
</dbReference>
<feature type="compositionally biased region" description="Low complexity" evidence="3">
    <location>
        <begin position="221"/>
        <end position="236"/>
    </location>
</feature>
<feature type="compositionally biased region" description="Polar residues" evidence="3">
    <location>
        <begin position="9"/>
        <end position="19"/>
    </location>
</feature>
<dbReference type="Gene3D" id="3.90.70.10">
    <property type="entry name" value="Cysteine proteinases"/>
    <property type="match status" value="1"/>
</dbReference>
<feature type="region of interest" description="Disordered" evidence="3">
    <location>
        <begin position="214"/>
        <end position="245"/>
    </location>
</feature>
<comment type="catalytic activity">
    <reaction evidence="1 2">
        <text>Thiol-dependent hydrolysis of ester, thioester, amide, peptide and isopeptide bonds formed by the C-terminal Gly of ubiquitin (a 76-residue protein attached to proteins as an intracellular targeting signal).</text>
        <dbReference type="EC" id="3.4.19.12"/>
    </reaction>
</comment>
<dbReference type="GO" id="GO:0004843">
    <property type="term" value="F:cysteine-type deubiquitinase activity"/>
    <property type="evidence" value="ECO:0007669"/>
    <property type="project" value="UniProtKB-UniRule"/>
</dbReference>
<feature type="region of interest" description="Disordered" evidence="3">
    <location>
        <begin position="303"/>
        <end position="453"/>
    </location>
</feature>
<dbReference type="PANTHER" id="PTHR21646:SF23">
    <property type="entry name" value="UBIQUITIN CARBOXYL-TERMINAL HYDROLASE USP2"/>
    <property type="match status" value="1"/>
</dbReference>
<reference evidence="5 6" key="1">
    <citation type="journal article" date="2016" name="Nat. Commun.">
        <title>Extremotolerant tardigrade genome and improved radiotolerance of human cultured cells by tardigrade-unique protein.</title>
        <authorList>
            <person name="Hashimoto T."/>
            <person name="Horikawa D.D."/>
            <person name="Saito Y."/>
            <person name="Kuwahara H."/>
            <person name="Kozuka-Hata H."/>
            <person name="Shin-I T."/>
            <person name="Minakuchi Y."/>
            <person name="Ohishi K."/>
            <person name="Motoyama A."/>
            <person name="Aizu T."/>
            <person name="Enomoto A."/>
            <person name="Kondo K."/>
            <person name="Tanaka S."/>
            <person name="Hara Y."/>
            <person name="Koshikawa S."/>
            <person name="Sagara H."/>
            <person name="Miura T."/>
            <person name="Yokobori S."/>
            <person name="Miyagawa K."/>
            <person name="Suzuki Y."/>
            <person name="Kubo T."/>
            <person name="Oyama M."/>
            <person name="Kohara Y."/>
            <person name="Fujiyama A."/>
            <person name="Arakawa K."/>
            <person name="Katayama T."/>
            <person name="Toyoda A."/>
            <person name="Kunieda T."/>
        </authorList>
    </citation>
    <scope>NUCLEOTIDE SEQUENCE [LARGE SCALE GENOMIC DNA]</scope>
    <source>
        <strain evidence="5 6">YOKOZUNA-1</strain>
    </source>
</reference>
<feature type="compositionally biased region" description="Polar residues" evidence="3">
    <location>
        <begin position="514"/>
        <end position="525"/>
    </location>
</feature>
<feature type="domain" description="USP" evidence="4">
    <location>
        <begin position="537"/>
        <end position="875"/>
    </location>
</feature>
<proteinExistence type="inferred from homology"/>